<keyword evidence="2" id="KW-1185">Reference proteome</keyword>
<sequence length="209" mass="23466">MRDCPFLGRTWTGSSTSQGLHFERFSTSHHRVYAHLLRTNISNTRSRSTNSQSSTCPHPSRYQACNITTHLSTHQSTAPIRHCSRALASAREPNCHLSVHRMRHASHTNLMEFQDMFPIVCTYAPRTLPASIASDKCHMHTSLPCSPSTRGPLPHFPPSASLIPTTHRVDHVPNLNVFVAQQNSQAVKRTHAESSTCFLPWPLARSSRR</sequence>
<dbReference type="Proteomes" id="UP000799764">
    <property type="component" value="Unassembled WGS sequence"/>
</dbReference>
<evidence type="ECO:0000313" key="1">
    <source>
        <dbReference type="EMBL" id="KAF2444286.1"/>
    </source>
</evidence>
<protein>
    <submittedName>
        <fullName evidence="1">Uncharacterized protein</fullName>
    </submittedName>
</protein>
<reference evidence="1" key="1">
    <citation type="journal article" date="2020" name="Stud. Mycol.">
        <title>101 Dothideomycetes genomes: a test case for predicting lifestyles and emergence of pathogens.</title>
        <authorList>
            <person name="Haridas S."/>
            <person name="Albert R."/>
            <person name="Binder M."/>
            <person name="Bloem J."/>
            <person name="Labutti K."/>
            <person name="Salamov A."/>
            <person name="Andreopoulos B."/>
            <person name="Baker S."/>
            <person name="Barry K."/>
            <person name="Bills G."/>
            <person name="Bluhm B."/>
            <person name="Cannon C."/>
            <person name="Castanera R."/>
            <person name="Culley D."/>
            <person name="Daum C."/>
            <person name="Ezra D."/>
            <person name="Gonzalez J."/>
            <person name="Henrissat B."/>
            <person name="Kuo A."/>
            <person name="Liang C."/>
            <person name="Lipzen A."/>
            <person name="Lutzoni F."/>
            <person name="Magnuson J."/>
            <person name="Mondo S."/>
            <person name="Nolan M."/>
            <person name="Ohm R."/>
            <person name="Pangilinan J."/>
            <person name="Park H.-J."/>
            <person name="Ramirez L."/>
            <person name="Alfaro M."/>
            <person name="Sun H."/>
            <person name="Tritt A."/>
            <person name="Yoshinaga Y."/>
            <person name="Zwiers L.-H."/>
            <person name="Turgeon B."/>
            <person name="Goodwin S."/>
            <person name="Spatafora J."/>
            <person name="Crous P."/>
            <person name="Grigoriev I."/>
        </authorList>
    </citation>
    <scope>NUCLEOTIDE SEQUENCE</scope>
    <source>
        <strain evidence="1">CBS 690.94</strain>
    </source>
</reference>
<comment type="caution">
    <text evidence="1">The sequence shown here is derived from an EMBL/GenBank/DDBJ whole genome shotgun (WGS) entry which is preliminary data.</text>
</comment>
<proteinExistence type="predicted"/>
<dbReference type="EMBL" id="MU001501">
    <property type="protein sequence ID" value="KAF2444286.1"/>
    <property type="molecule type" value="Genomic_DNA"/>
</dbReference>
<name>A0A9P4PHK1_9PLEO</name>
<gene>
    <name evidence="1" type="ORF">P171DRAFT_30038</name>
</gene>
<organism evidence="1 2">
    <name type="scientific">Karstenula rhodostoma CBS 690.94</name>
    <dbReference type="NCBI Taxonomy" id="1392251"/>
    <lineage>
        <taxon>Eukaryota</taxon>
        <taxon>Fungi</taxon>
        <taxon>Dikarya</taxon>
        <taxon>Ascomycota</taxon>
        <taxon>Pezizomycotina</taxon>
        <taxon>Dothideomycetes</taxon>
        <taxon>Pleosporomycetidae</taxon>
        <taxon>Pleosporales</taxon>
        <taxon>Massarineae</taxon>
        <taxon>Didymosphaeriaceae</taxon>
        <taxon>Karstenula</taxon>
    </lineage>
</organism>
<accession>A0A9P4PHK1</accession>
<evidence type="ECO:0000313" key="2">
    <source>
        <dbReference type="Proteomes" id="UP000799764"/>
    </source>
</evidence>
<dbReference type="AlphaFoldDB" id="A0A9P4PHK1"/>